<evidence type="ECO:0000256" key="1">
    <source>
        <dbReference type="ARBA" id="ARBA00022801"/>
    </source>
</evidence>
<evidence type="ECO:0000259" key="2">
    <source>
        <dbReference type="Pfam" id="PF00561"/>
    </source>
</evidence>
<dbReference type="STRING" id="402600.SAMN05216188_110212"/>
<sequence length="302" mass="31902">MPVISPAGATIPEVTHHVAAVNGTRLHYVSAGTGGSPVLLVHGWPETWWAFRKLIPLLARSHRVFAVDLRGFGDSDTAGDGIDAATYVEDLHRLIEHLGVGPVHLSCQDISGNTGFRLAATHPADVLSLTAVETTLIGFGLEALADVNNGGSWHVGFLGAPGIPERFLPGIERRMIADWAYPVMTAAEGAVTEADLDEFIRTYARTDGWSGTAVLYREIFTDKGTTKALAASSPLSVPVLTVDAFGGSLTEQTFRGVATSEVTSLRLPEAGHLVAQEAPDELAAAMLEFMARADLPAVAPSS</sequence>
<keyword evidence="4" id="KW-1185">Reference proteome</keyword>
<dbReference type="EMBL" id="FOFR01000010">
    <property type="protein sequence ID" value="SER35245.1"/>
    <property type="molecule type" value="Genomic_DNA"/>
</dbReference>
<dbReference type="AlphaFoldDB" id="A0A1H9NHV2"/>
<dbReference type="RefSeq" id="WP_089953543.1">
    <property type="nucleotide sequence ID" value="NZ_FOFR01000010.1"/>
</dbReference>
<gene>
    <name evidence="3" type="ORF">SAMN05216188_110212</name>
</gene>
<dbReference type="Proteomes" id="UP000199352">
    <property type="component" value="Unassembled WGS sequence"/>
</dbReference>
<dbReference type="Pfam" id="PF00561">
    <property type="entry name" value="Abhydrolase_1"/>
    <property type="match status" value="1"/>
</dbReference>
<dbReference type="InterPro" id="IPR000639">
    <property type="entry name" value="Epox_hydrolase-like"/>
</dbReference>
<dbReference type="SUPFAM" id="SSF53474">
    <property type="entry name" value="alpha/beta-Hydrolases"/>
    <property type="match status" value="1"/>
</dbReference>
<evidence type="ECO:0000313" key="4">
    <source>
        <dbReference type="Proteomes" id="UP000199352"/>
    </source>
</evidence>
<proteinExistence type="predicted"/>
<dbReference type="InterPro" id="IPR029058">
    <property type="entry name" value="AB_hydrolase_fold"/>
</dbReference>
<feature type="domain" description="AB hydrolase-1" evidence="2">
    <location>
        <begin position="37"/>
        <end position="134"/>
    </location>
</feature>
<dbReference type="PRINTS" id="PR00412">
    <property type="entry name" value="EPOXHYDRLASE"/>
</dbReference>
<accession>A0A1H9NHV2</accession>
<dbReference type="Gene3D" id="3.40.50.1820">
    <property type="entry name" value="alpha/beta hydrolase"/>
    <property type="match status" value="1"/>
</dbReference>
<protein>
    <submittedName>
        <fullName evidence="3">Pimeloyl-ACP methyl ester carboxylesterase</fullName>
    </submittedName>
</protein>
<dbReference type="PANTHER" id="PTHR43329">
    <property type="entry name" value="EPOXIDE HYDROLASE"/>
    <property type="match status" value="1"/>
</dbReference>
<organism evidence="3 4">
    <name type="scientific">Lentzea xinjiangensis</name>
    <dbReference type="NCBI Taxonomy" id="402600"/>
    <lineage>
        <taxon>Bacteria</taxon>
        <taxon>Bacillati</taxon>
        <taxon>Actinomycetota</taxon>
        <taxon>Actinomycetes</taxon>
        <taxon>Pseudonocardiales</taxon>
        <taxon>Pseudonocardiaceae</taxon>
        <taxon>Lentzea</taxon>
    </lineage>
</organism>
<evidence type="ECO:0000313" key="3">
    <source>
        <dbReference type="EMBL" id="SER35245.1"/>
    </source>
</evidence>
<keyword evidence="1" id="KW-0378">Hydrolase</keyword>
<dbReference type="GO" id="GO:0016787">
    <property type="term" value="F:hydrolase activity"/>
    <property type="evidence" value="ECO:0007669"/>
    <property type="project" value="UniProtKB-KW"/>
</dbReference>
<dbReference type="InterPro" id="IPR000073">
    <property type="entry name" value="AB_hydrolase_1"/>
</dbReference>
<dbReference type="OrthoDB" id="3507586at2"/>
<reference evidence="4" key="1">
    <citation type="submission" date="2016-10" db="EMBL/GenBank/DDBJ databases">
        <authorList>
            <person name="Varghese N."/>
            <person name="Submissions S."/>
        </authorList>
    </citation>
    <scope>NUCLEOTIDE SEQUENCE [LARGE SCALE GENOMIC DNA]</scope>
    <source>
        <strain evidence="4">CGMCC 4.3525</strain>
    </source>
</reference>
<name>A0A1H9NHV2_9PSEU</name>